<dbReference type="AlphaFoldDB" id="A0A3E0CZV6"/>
<evidence type="ECO:0000313" key="2">
    <source>
        <dbReference type="Proteomes" id="UP000256405"/>
    </source>
</evidence>
<organism evidence="1 2">
    <name type="scientific">Algoriphagus antarcticus</name>
    <dbReference type="NCBI Taxonomy" id="238540"/>
    <lineage>
        <taxon>Bacteria</taxon>
        <taxon>Pseudomonadati</taxon>
        <taxon>Bacteroidota</taxon>
        <taxon>Cytophagia</taxon>
        <taxon>Cytophagales</taxon>
        <taxon>Cyclobacteriaceae</taxon>
        <taxon>Algoriphagus</taxon>
    </lineage>
</organism>
<comment type="caution">
    <text evidence="1">The sequence shown here is derived from an EMBL/GenBank/DDBJ whole genome shotgun (WGS) entry which is preliminary data.</text>
</comment>
<keyword evidence="2" id="KW-1185">Reference proteome</keyword>
<evidence type="ECO:0000313" key="1">
    <source>
        <dbReference type="EMBL" id="REG74768.1"/>
    </source>
</evidence>
<name>A0A3E0CZV6_9BACT</name>
<dbReference type="Proteomes" id="UP000256405">
    <property type="component" value="Unassembled WGS sequence"/>
</dbReference>
<proteinExistence type="predicted"/>
<protein>
    <submittedName>
        <fullName evidence="1">Uncharacterized protein</fullName>
    </submittedName>
</protein>
<gene>
    <name evidence="1" type="ORF">C8N25_1634</name>
</gene>
<sequence>MEKAGVIAVIHWLLKRAGYYRCSRICTNDIDGFEQRVDQKARRLLRGITNQFFDCHHLV</sequence>
<feature type="non-terminal residue" evidence="1">
    <location>
        <position position="59"/>
    </location>
</feature>
<accession>A0A3E0CZV6</accession>
<dbReference type="EMBL" id="QUNF01000063">
    <property type="protein sequence ID" value="REG74768.1"/>
    <property type="molecule type" value="Genomic_DNA"/>
</dbReference>
<reference evidence="1 2" key="1">
    <citation type="submission" date="2018-08" db="EMBL/GenBank/DDBJ databases">
        <title>Genomic Encyclopedia of Archaeal and Bacterial Type Strains, Phase II (KMG-II): from individual species to whole genera.</title>
        <authorList>
            <person name="Goeker M."/>
        </authorList>
    </citation>
    <scope>NUCLEOTIDE SEQUENCE [LARGE SCALE GENOMIC DNA]</scope>
    <source>
        <strain evidence="1 2">DSM 15986</strain>
    </source>
</reference>